<evidence type="ECO:0000313" key="2">
    <source>
        <dbReference type="EMBL" id="MSB22932.1"/>
    </source>
</evidence>
<dbReference type="AlphaFoldDB" id="A0A6I2RIH0"/>
<name>A0A6I2RIH0_FLAPL</name>
<evidence type="ECO:0008006" key="4">
    <source>
        <dbReference type="Google" id="ProtNLM"/>
    </source>
</evidence>
<reference evidence="2 3" key="1">
    <citation type="journal article" date="2019" name="Nat. Med.">
        <title>A library of human gut bacterial isolates paired with longitudinal multiomics data enables mechanistic microbiome research.</title>
        <authorList>
            <person name="Poyet M."/>
            <person name="Groussin M."/>
            <person name="Gibbons S.M."/>
            <person name="Avila-Pacheco J."/>
            <person name="Jiang X."/>
            <person name="Kearney S.M."/>
            <person name="Perrotta A.R."/>
            <person name="Berdy B."/>
            <person name="Zhao S."/>
            <person name="Lieberman T.D."/>
            <person name="Swanson P.K."/>
            <person name="Smith M."/>
            <person name="Roesemann S."/>
            <person name="Alexander J.E."/>
            <person name="Rich S.A."/>
            <person name="Livny J."/>
            <person name="Vlamakis H."/>
            <person name="Clish C."/>
            <person name="Bullock K."/>
            <person name="Deik A."/>
            <person name="Scott J."/>
            <person name="Pierce K.A."/>
            <person name="Xavier R.J."/>
            <person name="Alm E.J."/>
        </authorList>
    </citation>
    <scope>NUCLEOTIDE SEQUENCE [LARGE SCALE GENOMIC DNA]</scope>
    <source>
        <strain evidence="2 3">BIOML-A2</strain>
    </source>
</reference>
<protein>
    <recommendedName>
        <fullName evidence="4">Transmembrane protein</fullName>
    </recommendedName>
</protein>
<keyword evidence="1" id="KW-1133">Transmembrane helix</keyword>
<evidence type="ECO:0000313" key="3">
    <source>
        <dbReference type="Proteomes" id="UP000434475"/>
    </source>
</evidence>
<organism evidence="2 3">
    <name type="scientific">Flavonifractor plautii</name>
    <name type="common">Fusobacterium plautii</name>
    <dbReference type="NCBI Taxonomy" id="292800"/>
    <lineage>
        <taxon>Bacteria</taxon>
        <taxon>Bacillati</taxon>
        <taxon>Bacillota</taxon>
        <taxon>Clostridia</taxon>
        <taxon>Eubacteriales</taxon>
        <taxon>Oscillospiraceae</taxon>
        <taxon>Flavonifractor</taxon>
    </lineage>
</organism>
<feature type="transmembrane region" description="Helical" evidence="1">
    <location>
        <begin position="29"/>
        <end position="47"/>
    </location>
</feature>
<dbReference type="EMBL" id="WKPR01000059">
    <property type="protein sequence ID" value="MSB22932.1"/>
    <property type="molecule type" value="Genomic_DNA"/>
</dbReference>
<keyword evidence="1" id="KW-0812">Transmembrane</keyword>
<feature type="transmembrane region" description="Helical" evidence="1">
    <location>
        <begin position="133"/>
        <end position="157"/>
    </location>
</feature>
<dbReference type="Proteomes" id="UP000434475">
    <property type="component" value="Unassembled WGS sequence"/>
</dbReference>
<sequence length="161" mass="18180">MGRKNQNNRNEQNNSVPPSIFFSSKISRGISGVLICLINLVALYYGIMNWNSFTREVLTDTINIGFTVVLAIVALAITVFQTDKELLEKRNSDENVKKVYLSYVFSIFPTISVLILGYLVAYAFENYPHIICLYFIATILILTECITGTMASFVAFLNIRD</sequence>
<feature type="transmembrane region" description="Helical" evidence="1">
    <location>
        <begin position="100"/>
        <end position="121"/>
    </location>
</feature>
<keyword evidence="1" id="KW-0472">Membrane</keyword>
<evidence type="ECO:0000256" key="1">
    <source>
        <dbReference type="SAM" id="Phobius"/>
    </source>
</evidence>
<gene>
    <name evidence="2" type="ORF">GKE97_26180</name>
</gene>
<accession>A0A6I2RIH0</accession>
<dbReference type="RefSeq" id="WP_156113773.1">
    <property type="nucleotide sequence ID" value="NZ_CANCWG010000016.1"/>
</dbReference>
<comment type="caution">
    <text evidence="2">The sequence shown here is derived from an EMBL/GenBank/DDBJ whole genome shotgun (WGS) entry which is preliminary data.</text>
</comment>
<feature type="transmembrane region" description="Helical" evidence="1">
    <location>
        <begin position="62"/>
        <end position="80"/>
    </location>
</feature>
<proteinExistence type="predicted"/>